<dbReference type="InterPro" id="IPR045621">
    <property type="entry name" value="BPD_transp_1_N"/>
</dbReference>
<dbReference type="CDD" id="cd06261">
    <property type="entry name" value="TM_PBP2"/>
    <property type="match status" value="1"/>
</dbReference>
<reference evidence="9 10" key="1">
    <citation type="submission" date="2020-08" db="EMBL/GenBank/DDBJ databases">
        <title>Sequencing the genomes of 1000 actinobacteria strains.</title>
        <authorList>
            <person name="Klenk H.-P."/>
        </authorList>
    </citation>
    <scope>NUCLEOTIDE SEQUENCE [LARGE SCALE GENOMIC DNA]</scope>
    <source>
        <strain evidence="9 10">DSM 11053</strain>
    </source>
</reference>
<feature type="transmembrane region" description="Helical" evidence="7">
    <location>
        <begin position="179"/>
        <end position="198"/>
    </location>
</feature>
<dbReference type="SUPFAM" id="SSF161098">
    <property type="entry name" value="MetI-like"/>
    <property type="match status" value="1"/>
</dbReference>
<evidence type="ECO:0000256" key="5">
    <source>
        <dbReference type="ARBA" id="ARBA00022989"/>
    </source>
</evidence>
<dbReference type="GO" id="GO:0005886">
    <property type="term" value="C:plasma membrane"/>
    <property type="evidence" value="ECO:0007669"/>
    <property type="project" value="UniProtKB-SubCell"/>
</dbReference>
<evidence type="ECO:0000256" key="7">
    <source>
        <dbReference type="RuleBase" id="RU363032"/>
    </source>
</evidence>
<feature type="transmembrane region" description="Helical" evidence="7">
    <location>
        <begin position="141"/>
        <end position="167"/>
    </location>
</feature>
<dbReference type="Pfam" id="PF00528">
    <property type="entry name" value="BPD_transp_1"/>
    <property type="match status" value="1"/>
</dbReference>
<feature type="transmembrane region" description="Helical" evidence="7">
    <location>
        <begin position="279"/>
        <end position="298"/>
    </location>
</feature>
<dbReference type="InterPro" id="IPR035906">
    <property type="entry name" value="MetI-like_sf"/>
</dbReference>
<dbReference type="AlphaFoldDB" id="A0A7W5JWZ5"/>
<evidence type="ECO:0000313" key="9">
    <source>
        <dbReference type="EMBL" id="MBB3327864.1"/>
    </source>
</evidence>
<evidence type="ECO:0000313" key="10">
    <source>
        <dbReference type="Proteomes" id="UP000565572"/>
    </source>
</evidence>
<keyword evidence="6 7" id="KW-0472">Membrane</keyword>
<keyword evidence="2 7" id="KW-0813">Transport</keyword>
<gene>
    <name evidence="9" type="ORF">FHX39_002808</name>
</gene>
<dbReference type="EMBL" id="JACHZG010000001">
    <property type="protein sequence ID" value="MBB3327864.1"/>
    <property type="molecule type" value="Genomic_DNA"/>
</dbReference>
<dbReference type="PANTHER" id="PTHR43163:SF6">
    <property type="entry name" value="DIPEPTIDE TRANSPORT SYSTEM PERMEASE PROTEIN DPPB-RELATED"/>
    <property type="match status" value="1"/>
</dbReference>
<accession>A0A7W5JWZ5</accession>
<evidence type="ECO:0000256" key="3">
    <source>
        <dbReference type="ARBA" id="ARBA00022475"/>
    </source>
</evidence>
<feature type="transmembrane region" description="Helical" evidence="7">
    <location>
        <begin position="233"/>
        <end position="259"/>
    </location>
</feature>
<feature type="domain" description="ABC transmembrane type-1" evidence="8">
    <location>
        <begin position="101"/>
        <end position="302"/>
    </location>
</feature>
<keyword evidence="10" id="KW-1185">Reference proteome</keyword>
<name>A0A7W5JWZ5_9ACTN</name>
<dbReference type="PROSITE" id="PS50928">
    <property type="entry name" value="ABC_TM1"/>
    <property type="match status" value="1"/>
</dbReference>
<evidence type="ECO:0000256" key="4">
    <source>
        <dbReference type="ARBA" id="ARBA00022692"/>
    </source>
</evidence>
<evidence type="ECO:0000256" key="6">
    <source>
        <dbReference type="ARBA" id="ARBA00023136"/>
    </source>
</evidence>
<comment type="caution">
    <text evidence="9">The sequence shown here is derived from an EMBL/GenBank/DDBJ whole genome shotgun (WGS) entry which is preliminary data.</text>
</comment>
<comment type="subcellular location">
    <subcellularLocation>
        <location evidence="1 7">Cell membrane</location>
        <topology evidence="1 7">Multi-pass membrane protein</topology>
    </subcellularLocation>
</comment>
<organism evidence="9 10">
    <name type="scientific">Microlunatus antarcticus</name>
    <dbReference type="NCBI Taxonomy" id="53388"/>
    <lineage>
        <taxon>Bacteria</taxon>
        <taxon>Bacillati</taxon>
        <taxon>Actinomycetota</taxon>
        <taxon>Actinomycetes</taxon>
        <taxon>Propionibacteriales</taxon>
        <taxon>Propionibacteriaceae</taxon>
        <taxon>Microlunatus</taxon>
    </lineage>
</organism>
<dbReference type="InterPro" id="IPR000515">
    <property type="entry name" value="MetI-like"/>
</dbReference>
<protein>
    <submittedName>
        <fullName evidence="9">Peptide/nickel transport system permease protein</fullName>
    </submittedName>
</protein>
<dbReference type="PANTHER" id="PTHR43163">
    <property type="entry name" value="DIPEPTIDE TRANSPORT SYSTEM PERMEASE PROTEIN DPPB-RELATED"/>
    <property type="match status" value="1"/>
</dbReference>
<proteinExistence type="inferred from homology"/>
<keyword evidence="4 7" id="KW-0812">Transmembrane</keyword>
<dbReference type="GO" id="GO:0055085">
    <property type="term" value="P:transmembrane transport"/>
    <property type="evidence" value="ECO:0007669"/>
    <property type="project" value="InterPro"/>
</dbReference>
<sequence length="318" mass="33892">MLRYVVGRVAQALLVLWAAYTVTFVVLYLLPSDPVALMLAANNVELDSLTPDQVAAARARFGLDQPVHLQYVHLLVRALHGDLGTSLTAHVPVTQLLASRLPPTLVLSLVAVVLAVVGGVALAFLAAYVQWRPARLLLSRLPSLGVSLPTFWVGLLLIQVFAFTLHWVPATGNLGWRSLVLPAVTMAIPTSASLAQVLTRSLRDTLDEPYVTTARAKGLSRFQVQLRHASRNAALPALTILGLLVGATVTGAVTVETVFSRIGVGRLAAESVLAQDIPVVQGIVVVAAVAFVGVNLLVDLLYPLVDPRVVHAPKVVRP</sequence>
<evidence type="ECO:0000256" key="1">
    <source>
        <dbReference type="ARBA" id="ARBA00004651"/>
    </source>
</evidence>
<feature type="transmembrane region" description="Helical" evidence="7">
    <location>
        <begin position="105"/>
        <end position="129"/>
    </location>
</feature>
<dbReference type="RefSeq" id="WP_183339364.1">
    <property type="nucleotide sequence ID" value="NZ_JACHZG010000001.1"/>
</dbReference>
<feature type="transmembrane region" description="Helical" evidence="7">
    <location>
        <begin position="12"/>
        <end position="30"/>
    </location>
</feature>
<dbReference type="Gene3D" id="1.10.3720.10">
    <property type="entry name" value="MetI-like"/>
    <property type="match status" value="1"/>
</dbReference>
<dbReference type="Proteomes" id="UP000565572">
    <property type="component" value="Unassembled WGS sequence"/>
</dbReference>
<comment type="similarity">
    <text evidence="7">Belongs to the binding-protein-dependent transport system permease family.</text>
</comment>
<evidence type="ECO:0000259" key="8">
    <source>
        <dbReference type="PROSITE" id="PS50928"/>
    </source>
</evidence>
<dbReference type="Pfam" id="PF19300">
    <property type="entry name" value="BPD_transp_1_N"/>
    <property type="match status" value="1"/>
</dbReference>
<keyword evidence="5 7" id="KW-1133">Transmembrane helix</keyword>
<keyword evidence="3" id="KW-1003">Cell membrane</keyword>
<evidence type="ECO:0000256" key="2">
    <source>
        <dbReference type="ARBA" id="ARBA00022448"/>
    </source>
</evidence>